<accession>A0ABR2WEN0</accession>
<dbReference type="InterPro" id="IPR051750">
    <property type="entry name" value="Trans-sulfuration_enzymes"/>
</dbReference>
<protein>
    <submittedName>
        <fullName evidence="1">Cystathionine gamma-synthase</fullName>
        <ecNumber evidence="1">2.5.1.48</ecNumber>
    </submittedName>
</protein>
<keyword evidence="1" id="KW-0808">Transferase</keyword>
<gene>
    <name evidence="1" type="primary">STR2_2</name>
    <name evidence="1" type="ORF">K7432_016465</name>
</gene>
<reference evidence="1 2" key="1">
    <citation type="submission" date="2023-04" db="EMBL/GenBank/DDBJ databases">
        <title>Genome of Basidiobolus ranarum AG-B5.</title>
        <authorList>
            <person name="Stajich J.E."/>
            <person name="Carter-House D."/>
            <person name="Gryganskyi A."/>
        </authorList>
    </citation>
    <scope>NUCLEOTIDE SEQUENCE [LARGE SCALE GENOMIC DNA]</scope>
    <source>
        <strain evidence="1 2">AG-B5</strain>
    </source>
</reference>
<dbReference type="EC" id="2.5.1.48" evidence="1"/>
<feature type="non-terminal residue" evidence="1">
    <location>
        <position position="141"/>
    </location>
</feature>
<dbReference type="GO" id="GO:0003962">
    <property type="term" value="F:cystathionine gamma-synthase activity"/>
    <property type="evidence" value="ECO:0007669"/>
    <property type="project" value="UniProtKB-EC"/>
</dbReference>
<comment type="caution">
    <text evidence="1">The sequence shown here is derived from an EMBL/GenBank/DDBJ whole genome shotgun (WGS) entry which is preliminary data.</text>
</comment>
<keyword evidence="2" id="KW-1185">Reference proteome</keyword>
<dbReference type="EMBL" id="JASJQH010002734">
    <property type="protein sequence ID" value="KAK9759968.1"/>
    <property type="molecule type" value="Genomic_DNA"/>
</dbReference>
<sequence>MTNSAQPTTTTSCPSYFQKQEVVTPIPAHTPHAVSVCLPTWEDNIAYEEGEPRIHSAMKSGYPRFCIHFSIKKLMSYCESKFAAPHESSIIFSTRRVAKGCRDFINKFYQLPAGETNPRIAEFTILPPPRSSFKPITLQVV</sequence>
<name>A0ABR2WEN0_9FUNG</name>
<dbReference type="Proteomes" id="UP001479436">
    <property type="component" value="Unassembled WGS sequence"/>
</dbReference>
<evidence type="ECO:0000313" key="1">
    <source>
        <dbReference type="EMBL" id="KAK9759968.1"/>
    </source>
</evidence>
<organism evidence="1 2">
    <name type="scientific">Basidiobolus ranarum</name>
    <dbReference type="NCBI Taxonomy" id="34480"/>
    <lineage>
        <taxon>Eukaryota</taxon>
        <taxon>Fungi</taxon>
        <taxon>Fungi incertae sedis</taxon>
        <taxon>Zoopagomycota</taxon>
        <taxon>Entomophthoromycotina</taxon>
        <taxon>Basidiobolomycetes</taxon>
        <taxon>Basidiobolales</taxon>
        <taxon>Basidiobolaceae</taxon>
        <taxon>Basidiobolus</taxon>
    </lineage>
</organism>
<dbReference type="PANTHER" id="PTHR42699">
    <property type="match status" value="1"/>
</dbReference>
<dbReference type="PANTHER" id="PTHR42699:SF1">
    <property type="entry name" value="CYSTATHIONINE GAMMA-SYNTHASE-RELATED"/>
    <property type="match status" value="1"/>
</dbReference>
<evidence type="ECO:0000313" key="2">
    <source>
        <dbReference type="Proteomes" id="UP001479436"/>
    </source>
</evidence>
<proteinExistence type="predicted"/>